<comment type="subcellular location">
    <subcellularLocation>
        <location evidence="2">Apical cell membrane</location>
        <topology evidence="2">Multi-pass membrane protein</topology>
    </subcellularLocation>
</comment>
<feature type="compositionally biased region" description="Basic and acidic residues" evidence="21">
    <location>
        <begin position="282"/>
        <end position="304"/>
    </location>
</feature>
<evidence type="ECO:0000259" key="23">
    <source>
        <dbReference type="PROSITE" id="PS50939"/>
    </source>
</evidence>
<dbReference type="Proteomes" id="UP000472277">
    <property type="component" value="Chromosome 20"/>
</dbReference>
<evidence type="ECO:0000256" key="20">
    <source>
        <dbReference type="ARBA" id="ARBA00049459"/>
    </source>
</evidence>
<evidence type="ECO:0000256" key="8">
    <source>
        <dbReference type="ARBA" id="ARBA00022723"/>
    </source>
</evidence>
<evidence type="ECO:0000256" key="10">
    <source>
        <dbReference type="ARBA" id="ARBA00022982"/>
    </source>
</evidence>
<comment type="cofactor">
    <cofactor evidence="1">
        <name>heme b</name>
        <dbReference type="ChEBI" id="CHEBI:60344"/>
    </cofactor>
</comment>
<feature type="transmembrane region" description="Helical" evidence="22">
    <location>
        <begin position="186"/>
        <end position="206"/>
    </location>
</feature>
<evidence type="ECO:0000256" key="18">
    <source>
        <dbReference type="ARBA" id="ARBA00047447"/>
    </source>
</evidence>
<keyword evidence="10" id="KW-0249">Electron transport</keyword>
<keyword evidence="14 22" id="KW-0472">Membrane</keyword>
<dbReference type="OrthoDB" id="907479at2759"/>
<dbReference type="InterPro" id="IPR006593">
    <property type="entry name" value="Cyt_b561/ferric_Rdtase_TM"/>
</dbReference>
<proteinExistence type="predicted"/>
<feature type="transmembrane region" description="Helical" evidence="22">
    <location>
        <begin position="226"/>
        <end position="247"/>
    </location>
</feature>
<keyword evidence="5" id="KW-1003">Cell membrane</keyword>
<dbReference type="GO" id="GO:0005765">
    <property type="term" value="C:lysosomal membrane"/>
    <property type="evidence" value="ECO:0007669"/>
    <property type="project" value="TreeGrafter"/>
</dbReference>
<evidence type="ECO:0000256" key="17">
    <source>
        <dbReference type="ARBA" id="ARBA00031718"/>
    </source>
</evidence>
<evidence type="ECO:0000313" key="25">
    <source>
        <dbReference type="Proteomes" id="UP000472277"/>
    </source>
</evidence>
<dbReference type="SMART" id="SM00665">
    <property type="entry name" value="B561"/>
    <property type="match status" value="1"/>
</dbReference>
<dbReference type="GO" id="GO:0046872">
    <property type="term" value="F:metal ion binding"/>
    <property type="evidence" value="ECO:0007669"/>
    <property type="project" value="UniProtKB-KW"/>
</dbReference>
<dbReference type="GeneTree" id="ENSGT00950000183197"/>
<evidence type="ECO:0000256" key="4">
    <source>
        <dbReference type="ARBA" id="ARBA00022448"/>
    </source>
</evidence>
<evidence type="ECO:0000256" key="11">
    <source>
        <dbReference type="ARBA" id="ARBA00022989"/>
    </source>
</evidence>
<protein>
    <recommendedName>
        <fullName evidence="16">Plasma membrane ascorbate-dependent reductase CYBRD1</fullName>
        <ecNumber evidence="15">7.2.1.3</ecNumber>
    </recommendedName>
    <alternativeName>
        <fullName evidence="17">Cytochrome b reductase 1</fullName>
    </alternativeName>
</protein>
<keyword evidence="8" id="KW-0479">Metal-binding</keyword>
<dbReference type="AlphaFoldDB" id="A0A673YRG2"/>
<keyword evidence="25" id="KW-1185">Reference proteome</keyword>
<dbReference type="FunFam" id="1.20.120.1770:FF:000001">
    <property type="entry name" value="Cytochrome b reductase 1"/>
    <property type="match status" value="1"/>
</dbReference>
<dbReference type="KEGG" id="stru:115156023"/>
<evidence type="ECO:0000256" key="13">
    <source>
        <dbReference type="ARBA" id="ARBA00023004"/>
    </source>
</evidence>
<gene>
    <name evidence="24" type="primary">CYBRD1</name>
    <name evidence="24" type="synonym">LOC115156023</name>
</gene>
<evidence type="ECO:0000256" key="3">
    <source>
        <dbReference type="ARBA" id="ARBA00011738"/>
    </source>
</evidence>
<evidence type="ECO:0000256" key="5">
    <source>
        <dbReference type="ARBA" id="ARBA00022475"/>
    </source>
</evidence>
<dbReference type="EC" id="7.2.1.3" evidence="15"/>
<feature type="transmembrane region" description="Helical" evidence="22">
    <location>
        <begin position="112"/>
        <end position="133"/>
    </location>
</feature>
<evidence type="ECO:0000256" key="12">
    <source>
        <dbReference type="ARBA" id="ARBA00023002"/>
    </source>
</evidence>
<comment type="catalytic activity">
    <reaction evidence="18">
        <text>monodehydro-L-ascorbate radical(out) + L-ascorbate(in) = monodehydro-L-ascorbate radical(in) + L-ascorbate(out)</text>
        <dbReference type="Rhea" id="RHEA:66524"/>
        <dbReference type="ChEBI" id="CHEBI:38290"/>
        <dbReference type="ChEBI" id="CHEBI:59513"/>
    </reaction>
    <physiologicalReaction direction="left-to-right" evidence="18">
        <dbReference type="Rhea" id="RHEA:66525"/>
    </physiologicalReaction>
</comment>
<keyword evidence="7 22" id="KW-0812">Transmembrane</keyword>
<evidence type="ECO:0000256" key="2">
    <source>
        <dbReference type="ARBA" id="ARBA00004424"/>
    </source>
</evidence>
<sequence length="304" mass="33709">MTSPPNSQLEIPQITSFINPVLAFALLEMAMENFKQFLFALSAAVTVGFISIIFVLRWVFYFKEGLAWDGGLAEFNWHPVLIVTGFIFLQGIAIIVYRLPWTWKCSKLMMKFIHAGLNILAFIFAAISLVAVFDFHNTKNIPNMYSLHSWVGLAAVILYSLQLVLGVCIYLIPITPTYLRAAFMPLHIYSGLFIFTSVIATALMGITEKLIFGLKDPSYKDSPPEATFVNVLGVLMVIFGGIILWIATRPSWKRPSEQVLRSPPTNGGGSVGTKVSQQTDPIDPKGNGDARRRSGKLEDSGQVN</sequence>
<dbReference type="GO" id="GO:0140571">
    <property type="term" value="F:transmembrane ascorbate ferrireductase activity"/>
    <property type="evidence" value="ECO:0007669"/>
    <property type="project" value="UniProtKB-EC"/>
</dbReference>
<evidence type="ECO:0000256" key="15">
    <source>
        <dbReference type="ARBA" id="ARBA00024225"/>
    </source>
</evidence>
<dbReference type="GO" id="GO:0016324">
    <property type="term" value="C:apical plasma membrane"/>
    <property type="evidence" value="ECO:0007669"/>
    <property type="project" value="UniProtKB-SubCell"/>
</dbReference>
<evidence type="ECO:0000256" key="21">
    <source>
        <dbReference type="SAM" id="MobiDB-lite"/>
    </source>
</evidence>
<evidence type="ECO:0000256" key="22">
    <source>
        <dbReference type="SAM" id="Phobius"/>
    </source>
</evidence>
<evidence type="ECO:0000256" key="6">
    <source>
        <dbReference type="ARBA" id="ARBA00022617"/>
    </source>
</evidence>
<dbReference type="PANTHER" id="PTHR10106">
    <property type="entry name" value="CYTOCHROME B561-RELATED"/>
    <property type="match status" value="1"/>
</dbReference>
<evidence type="ECO:0000256" key="9">
    <source>
        <dbReference type="ARBA" id="ARBA00022967"/>
    </source>
</evidence>
<dbReference type="PROSITE" id="PS50939">
    <property type="entry name" value="CYTOCHROME_B561"/>
    <property type="match status" value="1"/>
</dbReference>
<keyword evidence="6" id="KW-0349">Heme</keyword>
<dbReference type="InterPro" id="IPR043205">
    <property type="entry name" value="CYB561/CYBRD1-like"/>
</dbReference>
<comment type="subunit">
    <text evidence="3">Homodimer.</text>
</comment>
<keyword evidence="11 22" id="KW-1133">Transmembrane helix</keyword>
<keyword evidence="12" id="KW-0560">Oxidoreductase</keyword>
<dbReference type="PANTHER" id="PTHR10106:SF12">
    <property type="entry name" value="PLASMA MEMBRANE ASCORBATE-DEPENDENT REDUCTASE CYBRD1"/>
    <property type="match status" value="1"/>
</dbReference>
<keyword evidence="4" id="KW-0813">Transport</keyword>
<comment type="catalytic activity">
    <reaction evidence="20">
        <text>Cu(2+)(out) + L-ascorbate(in) = Cu(+)(out) + monodehydro-L-ascorbate radical(in) + H(+)</text>
        <dbReference type="Rhea" id="RHEA:66656"/>
        <dbReference type="ChEBI" id="CHEBI:15378"/>
        <dbReference type="ChEBI" id="CHEBI:29036"/>
        <dbReference type="ChEBI" id="CHEBI:38290"/>
        <dbReference type="ChEBI" id="CHEBI:49552"/>
        <dbReference type="ChEBI" id="CHEBI:59513"/>
    </reaction>
    <physiologicalReaction direction="left-to-right" evidence="20">
        <dbReference type="Rhea" id="RHEA:66657"/>
    </physiologicalReaction>
</comment>
<feature type="transmembrane region" description="Helical" evidence="22">
    <location>
        <begin position="80"/>
        <end position="100"/>
    </location>
</feature>
<dbReference type="InParanoid" id="A0A673YRG2"/>
<feature type="transmembrane region" description="Helical" evidence="22">
    <location>
        <begin position="153"/>
        <end position="174"/>
    </location>
</feature>
<evidence type="ECO:0000256" key="14">
    <source>
        <dbReference type="ARBA" id="ARBA00023136"/>
    </source>
</evidence>
<dbReference type="OMA" id="NWHPVLA"/>
<keyword evidence="13" id="KW-0408">Iron</keyword>
<evidence type="ECO:0000256" key="16">
    <source>
        <dbReference type="ARBA" id="ARBA00024244"/>
    </source>
</evidence>
<keyword evidence="9" id="KW-1278">Translocase</keyword>
<feature type="region of interest" description="Disordered" evidence="21">
    <location>
        <begin position="256"/>
        <end position="304"/>
    </location>
</feature>
<reference evidence="24" key="2">
    <citation type="submission" date="2025-09" db="UniProtKB">
        <authorList>
            <consortium name="Ensembl"/>
        </authorList>
    </citation>
    <scope>IDENTIFICATION</scope>
</reference>
<evidence type="ECO:0000256" key="7">
    <source>
        <dbReference type="ARBA" id="ARBA00022692"/>
    </source>
</evidence>
<evidence type="ECO:0000313" key="24">
    <source>
        <dbReference type="Ensembl" id="ENSSTUP00000037012.1"/>
    </source>
</evidence>
<dbReference type="Pfam" id="PF03188">
    <property type="entry name" value="Cytochrom_B561"/>
    <property type="match status" value="1"/>
</dbReference>
<dbReference type="Ensembl" id="ENSSTUT00000038673.1">
    <property type="protein sequence ID" value="ENSSTUP00000037012.1"/>
    <property type="gene ID" value="ENSSTUG00000015765.1"/>
</dbReference>
<feature type="domain" description="Cytochrome b561" evidence="23">
    <location>
        <begin position="43"/>
        <end position="248"/>
    </location>
</feature>
<name>A0A673YRG2_SALTR</name>
<reference evidence="24" key="1">
    <citation type="submission" date="2025-08" db="UniProtKB">
        <authorList>
            <consortium name="Ensembl"/>
        </authorList>
    </citation>
    <scope>IDENTIFICATION</scope>
</reference>
<accession>A0A673YRG2</accession>
<dbReference type="Gene3D" id="1.20.120.1770">
    <property type="match status" value="1"/>
</dbReference>
<comment type="catalytic activity">
    <reaction evidence="19">
        <text>Fe(3+)(out) + L-ascorbate(in) = monodehydro-L-ascorbate radical(in) + Fe(2+)(out) + H(+)</text>
        <dbReference type="Rhea" id="RHEA:30403"/>
        <dbReference type="ChEBI" id="CHEBI:15378"/>
        <dbReference type="ChEBI" id="CHEBI:29033"/>
        <dbReference type="ChEBI" id="CHEBI:29034"/>
        <dbReference type="ChEBI" id="CHEBI:38290"/>
        <dbReference type="ChEBI" id="CHEBI:59513"/>
        <dbReference type="EC" id="7.2.1.3"/>
    </reaction>
    <physiologicalReaction direction="left-to-right" evidence="19">
        <dbReference type="Rhea" id="RHEA:30404"/>
    </physiologicalReaction>
</comment>
<organism evidence="24 25">
    <name type="scientific">Salmo trutta</name>
    <name type="common">Brown trout</name>
    <dbReference type="NCBI Taxonomy" id="8032"/>
    <lineage>
        <taxon>Eukaryota</taxon>
        <taxon>Metazoa</taxon>
        <taxon>Chordata</taxon>
        <taxon>Craniata</taxon>
        <taxon>Vertebrata</taxon>
        <taxon>Euteleostomi</taxon>
        <taxon>Actinopterygii</taxon>
        <taxon>Neopterygii</taxon>
        <taxon>Teleostei</taxon>
        <taxon>Protacanthopterygii</taxon>
        <taxon>Salmoniformes</taxon>
        <taxon>Salmonidae</taxon>
        <taxon>Salmoninae</taxon>
        <taxon>Salmo</taxon>
    </lineage>
</organism>
<feature type="transmembrane region" description="Helical" evidence="22">
    <location>
        <begin position="37"/>
        <end position="60"/>
    </location>
</feature>
<evidence type="ECO:0000256" key="19">
    <source>
        <dbReference type="ARBA" id="ARBA00048457"/>
    </source>
</evidence>
<evidence type="ECO:0000256" key="1">
    <source>
        <dbReference type="ARBA" id="ARBA00001970"/>
    </source>
</evidence>
<dbReference type="FunCoup" id="A0A673YRG2">
    <property type="interactions" value="262"/>
</dbReference>